<keyword evidence="3" id="KW-0408">Iron</keyword>
<evidence type="ECO:0000256" key="2">
    <source>
        <dbReference type="ARBA" id="ARBA00022723"/>
    </source>
</evidence>
<dbReference type="RefSeq" id="XP_062745701.1">
    <property type="nucleotide sequence ID" value="XM_062887582.1"/>
</dbReference>
<dbReference type="PRINTS" id="PR00463">
    <property type="entry name" value="EP450I"/>
</dbReference>
<name>A0ABR0GM52_9PEZI</name>
<dbReference type="Proteomes" id="UP001323405">
    <property type="component" value="Unassembled WGS sequence"/>
</dbReference>
<protein>
    <recommendedName>
        <fullName evidence="7">Cytochrome P450 E-class, group I</fullName>
    </recommendedName>
</protein>
<keyword evidence="6" id="KW-1185">Reference proteome</keyword>
<reference evidence="5 6" key="1">
    <citation type="journal article" date="2023" name="bioRxiv">
        <title>High-quality genome assemblies of four members of thePodospora anserinaspecies complex.</title>
        <authorList>
            <person name="Ament-Velasquez S.L."/>
            <person name="Vogan A.A."/>
            <person name="Wallerman O."/>
            <person name="Hartmann F."/>
            <person name="Gautier V."/>
            <person name="Silar P."/>
            <person name="Giraud T."/>
            <person name="Johannesson H."/>
        </authorList>
    </citation>
    <scope>NUCLEOTIDE SEQUENCE [LARGE SCALE GENOMIC DNA]</scope>
    <source>
        <strain evidence="5 6">CBS 415.72m</strain>
    </source>
</reference>
<feature type="signal peptide" evidence="4">
    <location>
        <begin position="1"/>
        <end position="19"/>
    </location>
</feature>
<dbReference type="InterPro" id="IPR001128">
    <property type="entry name" value="Cyt_P450"/>
</dbReference>
<evidence type="ECO:0000313" key="6">
    <source>
        <dbReference type="Proteomes" id="UP001323405"/>
    </source>
</evidence>
<dbReference type="Pfam" id="PF00067">
    <property type="entry name" value="p450"/>
    <property type="match status" value="1"/>
</dbReference>
<dbReference type="EMBL" id="JAFFHA010000004">
    <property type="protein sequence ID" value="KAK4656726.1"/>
    <property type="molecule type" value="Genomic_DNA"/>
</dbReference>
<comment type="caution">
    <text evidence="5">The sequence shown here is derived from an EMBL/GenBank/DDBJ whole genome shotgun (WGS) entry which is preliminary data.</text>
</comment>
<organism evidence="5 6">
    <name type="scientific">Podospora pseudocomata</name>
    <dbReference type="NCBI Taxonomy" id="2093779"/>
    <lineage>
        <taxon>Eukaryota</taxon>
        <taxon>Fungi</taxon>
        <taxon>Dikarya</taxon>
        <taxon>Ascomycota</taxon>
        <taxon>Pezizomycotina</taxon>
        <taxon>Sordariomycetes</taxon>
        <taxon>Sordariomycetidae</taxon>
        <taxon>Sordariales</taxon>
        <taxon>Podosporaceae</taxon>
        <taxon>Podospora</taxon>
    </lineage>
</organism>
<gene>
    <name evidence="5" type="ORF">QC762_206800</name>
</gene>
<dbReference type="PANTHER" id="PTHR24305">
    <property type="entry name" value="CYTOCHROME P450"/>
    <property type="match status" value="1"/>
</dbReference>
<dbReference type="InterPro" id="IPR036396">
    <property type="entry name" value="Cyt_P450_sf"/>
</dbReference>
<dbReference type="Gene3D" id="1.10.630.10">
    <property type="entry name" value="Cytochrome P450"/>
    <property type="match status" value="1"/>
</dbReference>
<dbReference type="InterPro" id="IPR002401">
    <property type="entry name" value="Cyt_P450_E_grp-I"/>
</dbReference>
<sequence length="496" mass="55233">MTTLWLFLATALAVYIARCYNSYSRLCHIPGPALAKFSSAWMIKMLTSGKVHENMIATAAKYGPLVRIGPNDLLCTDPETLRRMSSVRSAYTKGVFYETGRIIPGYNNIVCERDEEKHKALRTKMAGAYNGRENGSTGFEESIDRQMLNLVALIESKYVSSPGNLRPFDLCAKTHFFSLDVISDASFGKAFGFLVEDRDLHQFVEINDSALPAMNFLQAVPSLTNIVYRWPFNLALPRDVDGVGFGRLMGLATGCVEERLRPDAEPGRDMLQAFINGGMTEDELVQHMFVQIVAGSITTAAAIRHTLLALISTPSVYATLQKEIDESVSSGRVSRPVIRDVEAQALPYLQAMIREGYRTWPSVVGLGSKQVPKGGDSICGFHVPEGTQVSHNYSGIMRLKGVFGEDADVFRPERWLKEEADAERLKLMNSVLELAFGNGKYQCLGKRIALMELNKIFFELLQRYDMALVDPHNPIRSSSGVFWIGSDLMLRLTKRS</sequence>
<dbReference type="PANTHER" id="PTHR24305:SF168">
    <property type="entry name" value="P450, PUTATIVE (EUROFUNG)-RELATED"/>
    <property type="match status" value="1"/>
</dbReference>
<accession>A0ABR0GM52</accession>
<dbReference type="GeneID" id="87907489"/>
<evidence type="ECO:0000256" key="3">
    <source>
        <dbReference type="ARBA" id="ARBA00023004"/>
    </source>
</evidence>
<evidence type="ECO:0000256" key="4">
    <source>
        <dbReference type="SAM" id="SignalP"/>
    </source>
</evidence>
<evidence type="ECO:0000256" key="1">
    <source>
        <dbReference type="ARBA" id="ARBA00022617"/>
    </source>
</evidence>
<proteinExistence type="predicted"/>
<feature type="chain" id="PRO_5045239852" description="Cytochrome P450 E-class, group I" evidence="4">
    <location>
        <begin position="20"/>
        <end position="496"/>
    </location>
</feature>
<dbReference type="PRINTS" id="PR00385">
    <property type="entry name" value="P450"/>
</dbReference>
<dbReference type="CDD" id="cd11060">
    <property type="entry name" value="CYP57A1-like"/>
    <property type="match status" value="1"/>
</dbReference>
<dbReference type="InterPro" id="IPR050121">
    <property type="entry name" value="Cytochrome_P450_monoxygenase"/>
</dbReference>
<keyword evidence="2" id="KW-0479">Metal-binding</keyword>
<keyword evidence="4" id="KW-0732">Signal</keyword>
<evidence type="ECO:0008006" key="7">
    <source>
        <dbReference type="Google" id="ProtNLM"/>
    </source>
</evidence>
<keyword evidence="1" id="KW-0349">Heme</keyword>
<dbReference type="SUPFAM" id="SSF48264">
    <property type="entry name" value="Cytochrome P450"/>
    <property type="match status" value="1"/>
</dbReference>
<evidence type="ECO:0000313" key="5">
    <source>
        <dbReference type="EMBL" id="KAK4656726.1"/>
    </source>
</evidence>